<evidence type="ECO:0000313" key="3">
    <source>
        <dbReference type="Proteomes" id="UP000031036"/>
    </source>
</evidence>
<comment type="caution">
    <text evidence="2">The sequence shown here is derived from an EMBL/GenBank/DDBJ whole genome shotgun (WGS) entry which is preliminary data.</text>
</comment>
<dbReference type="OMA" id="FECYANE"/>
<organism evidence="2 3">
    <name type="scientific">Toxocara canis</name>
    <name type="common">Canine roundworm</name>
    <dbReference type="NCBI Taxonomy" id="6265"/>
    <lineage>
        <taxon>Eukaryota</taxon>
        <taxon>Metazoa</taxon>
        <taxon>Ecdysozoa</taxon>
        <taxon>Nematoda</taxon>
        <taxon>Chromadorea</taxon>
        <taxon>Rhabditida</taxon>
        <taxon>Spirurina</taxon>
        <taxon>Ascaridomorpha</taxon>
        <taxon>Ascaridoidea</taxon>
        <taxon>Toxocaridae</taxon>
        <taxon>Toxocara</taxon>
    </lineage>
</organism>
<dbReference type="OrthoDB" id="5867312at2759"/>
<protein>
    <submittedName>
        <fullName evidence="2">Uncharacterized protein F22B7.1</fullName>
    </submittedName>
</protein>
<evidence type="ECO:0000313" key="2">
    <source>
        <dbReference type="EMBL" id="KHN78540.1"/>
    </source>
</evidence>
<dbReference type="Proteomes" id="UP000031036">
    <property type="component" value="Unassembled WGS sequence"/>
</dbReference>
<dbReference type="AlphaFoldDB" id="A0A0B2VC21"/>
<dbReference type="EMBL" id="JPKZ01002087">
    <property type="protein sequence ID" value="KHN78540.1"/>
    <property type="molecule type" value="Genomic_DNA"/>
</dbReference>
<reference evidence="2 3" key="1">
    <citation type="submission" date="2014-11" db="EMBL/GenBank/DDBJ databases">
        <title>Genetic blueprint of the zoonotic pathogen Toxocara canis.</title>
        <authorList>
            <person name="Zhu X.-Q."/>
            <person name="Korhonen P.K."/>
            <person name="Cai H."/>
            <person name="Young N.D."/>
            <person name="Nejsum P."/>
            <person name="von Samson-Himmelstjerna G."/>
            <person name="Boag P.R."/>
            <person name="Tan P."/>
            <person name="Li Q."/>
            <person name="Min J."/>
            <person name="Yang Y."/>
            <person name="Wang X."/>
            <person name="Fang X."/>
            <person name="Hall R.S."/>
            <person name="Hofmann A."/>
            <person name="Sternberg P.W."/>
            <person name="Jex A.R."/>
            <person name="Gasser R.B."/>
        </authorList>
    </citation>
    <scope>NUCLEOTIDE SEQUENCE [LARGE SCALE GENOMIC DNA]</scope>
    <source>
        <strain evidence="2">PN_DK_2014</strain>
    </source>
</reference>
<accession>A0A0B2VC21</accession>
<feature type="signal peptide" evidence="1">
    <location>
        <begin position="1"/>
        <end position="22"/>
    </location>
</feature>
<sequence length="341" mass="40149">MENKSDIIPILCALWIIVSAESYNTSTFLSEDIPQDTRYMTSLIHLLSNLTDNESQLLIEYVQQRAYANLKEMIDEMRNNIYDFEDDEIFVIGDTNTDDAELFLGALNLSETQQQIIQAYQNASVYHMLWALWNSQVEEILPEIDQNAILEYYEEKRIEKLSNQGFFARIWNIIKGWFRKESDEHHCYANDPGCIRAVIDGLRNDERRLLEDAVSRGNLSEVTKFVESKLCTVPPLYEEYHRWHAQNDVPHALRDITLGLTYAQKRAMDKLRRLELTDAIKDYYRGRIERRTAKEQQASNRVKKKKLINAEIKTHKRCKITIKILYNFLYLNRYDRSSNGT</sequence>
<evidence type="ECO:0000256" key="1">
    <source>
        <dbReference type="SAM" id="SignalP"/>
    </source>
</evidence>
<keyword evidence="3" id="KW-1185">Reference proteome</keyword>
<feature type="chain" id="PRO_5002077096" evidence="1">
    <location>
        <begin position="23"/>
        <end position="341"/>
    </location>
</feature>
<keyword evidence="1" id="KW-0732">Signal</keyword>
<name>A0A0B2VC21_TOXCA</name>
<gene>
    <name evidence="2" type="primary">F22B7.1</name>
    <name evidence="2" type="ORF">Tcan_13939</name>
</gene>
<proteinExistence type="predicted"/>